<accession>A0A644XFF2</accession>
<name>A0A644XFF2_9ZZZZ</name>
<proteinExistence type="predicted"/>
<keyword evidence="1" id="KW-0812">Transmembrane</keyword>
<sequence>MVAALAAKDNVPALQVIGLAVEIVACLAGIDELDLIVVLVVVLALAFPFLVIKPS</sequence>
<reference evidence="2" key="1">
    <citation type="submission" date="2019-08" db="EMBL/GenBank/DDBJ databases">
        <authorList>
            <person name="Kucharzyk K."/>
            <person name="Murdoch R.W."/>
            <person name="Higgins S."/>
            <person name="Loffler F."/>
        </authorList>
    </citation>
    <scope>NUCLEOTIDE SEQUENCE</scope>
</reference>
<comment type="caution">
    <text evidence="2">The sequence shown here is derived from an EMBL/GenBank/DDBJ whole genome shotgun (WGS) entry which is preliminary data.</text>
</comment>
<keyword evidence="1" id="KW-0472">Membrane</keyword>
<organism evidence="2">
    <name type="scientific">bioreactor metagenome</name>
    <dbReference type="NCBI Taxonomy" id="1076179"/>
    <lineage>
        <taxon>unclassified sequences</taxon>
        <taxon>metagenomes</taxon>
        <taxon>ecological metagenomes</taxon>
    </lineage>
</organism>
<evidence type="ECO:0000256" key="1">
    <source>
        <dbReference type="SAM" id="Phobius"/>
    </source>
</evidence>
<gene>
    <name evidence="2" type="ORF">SDC9_61334</name>
</gene>
<keyword evidence="1" id="KW-1133">Transmembrane helix</keyword>
<dbReference type="EMBL" id="VSSQ01002365">
    <property type="protein sequence ID" value="MPM14970.1"/>
    <property type="molecule type" value="Genomic_DNA"/>
</dbReference>
<dbReference type="AlphaFoldDB" id="A0A644XFF2"/>
<evidence type="ECO:0000313" key="2">
    <source>
        <dbReference type="EMBL" id="MPM14970.1"/>
    </source>
</evidence>
<protein>
    <submittedName>
        <fullName evidence="2">Uncharacterized protein</fullName>
    </submittedName>
</protein>
<feature type="transmembrane region" description="Helical" evidence="1">
    <location>
        <begin position="36"/>
        <end position="52"/>
    </location>
</feature>
<feature type="transmembrane region" description="Helical" evidence="1">
    <location>
        <begin position="12"/>
        <end position="30"/>
    </location>
</feature>